<dbReference type="InterPro" id="IPR000086">
    <property type="entry name" value="NUDIX_hydrolase_dom"/>
</dbReference>
<dbReference type="Pfam" id="PF00293">
    <property type="entry name" value="NUDIX"/>
    <property type="match status" value="1"/>
</dbReference>
<feature type="domain" description="Nudix hydrolase" evidence="8">
    <location>
        <begin position="32"/>
        <end position="163"/>
    </location>
</feature>
<dbReference type="OrthoDB" id="9806150at2"/>
<sequence>MTTTTLCQWKCFSVEQSQHTLPDGREVEFTTVKHPGAVIIVPIDKAGDLVMLNQYRPAIKDWILEFPAGTLESNEDILGCAQRELAEETQLSARHWHNLGELFPVPGFCDEVQYLFLATDLKPCQAQCDEDEVIEVIKLTPAEFLRKVALNEIKDAKTLAAFLKVQVLGHLTSTNFAHTEDK</sequence>
<accession>A0A2T3J5D0</accession>
<dbReference type="AlphaFoldDB" id="A0A2T3J5D0"/>
<evidence type="ECO:0000256" key="2">
    <source>
        <dbReference type="ARBA" id="ARBA00001946"/>
    </source>
</evidence>
<evidence type="ECO:0000313" key="9">
    <source>
        <dbReference type="EMBL" id="PSU36497.1"/>
    </source>
</evidence>
<dbReference type="GO" id="GO:0019693">
    <property type="term" value="P:ribose phosphate metabolic process"/>
    <property type="evidence" value="ECO:0007669"/>
    <property type="project" value="TreeGrafter"/>
</dbReference>
<protein>
    <recommendedName>
        <fullName evidence="4">GDP-mannose pyrophosphatase</fullName>
    </recommendedName>
    <alternativeName>
        <fullName evidence="6">GDP-mannose hydrolase</fullName>
    </alternativeName>
    <alternativeName>
        <fullName evidence="7">GDPMK</fullName>
    </alternativeName>
</protein>
<dbReference type="GO" id="GO:0016787">
    <property type="term" value="F:hydrolase activity"/>
    <property type="evidence" value="ECO:0007669"/>
    <property type="project" value="UniProtKB-KW"/>
</dbReference>
<dbReference type="PROSITE" id="PS51462">
    <property type="entry name" value="NUDIX"/>
    <property type="match status" value="1"/>
</dbReference>
<dbReference type="PANTHER" id="PTHR11839:SF18">
    <property type="entry name" value="NUDIX HYDROLASE DOMAIN-CONTAINING PROTEIN"/>
    <property type="match status" value="1"/>
</dbReference>
<dbReference type="GO" id="GO:0006753">
    <property type="term" value="P:nucleoside phosphate metabolic process"/>
    <property type="evidence" value="ECO:0007669"/>
    <property type="project" value="TreeGrafter"/>
</dbReference>
<gene>
    <name evidence="9" type="ORF">C9I99_03555</name>
</gene>
<proteinExistence type="inferred from homology"/>
<evidence type="ECO:0000256" key="4">
    <source>
        <dbReference type="ARBA" id="ARBA00016377"/>
    </source>
</evidence>
<dbReference type="PANTHER" id="PTHR11839">
    <property type="entry name" value="UDP/ADP-SUGAR PYROPHOSPHATASE"/>
    <property type="match status" value="1"/>
</dbReference>
<comment type="similarity">
    <text evidence="3">Belongs to the Nudix hydrolase family. NudK subfamily.</text>
</comment>
<dbReference type="Gene3D" id="3.90.79.10">
    <property type="entry name" value="Nucleoside Triphosphate Pyrophosphohydrolase"/>
    <property type="match status" value="1"/>
</dbReference>
<evidence type="ECO:0000256" key="6">
    <source>
        <dbReference type="ARBA" id="ARBA00032162"/>
    </source>
</evidence>
<comment type="caution">
    <text evidence="9">The sequence shown here is derived from an EMBL/GenBank/DDBJ whole genome shotgun (WGS) entry which is preliminary data.</text>
</comment>
<dbReference type="InterPro" id="IPR015797">
    <property type="entry name" value="NUDIX_hydrolase-like_dom_sf"/>
</dbReference>
<evidence type="ECO:0000256" key="1">
    <source>
        <dbReference type="ARBA" id="ARBA00000847"/>
    </source>
</evidence>
<evidence type="ECO:0000256" key="7">
    <source>
        <dbReference type="ARBA" id="ARBA00032272"/>
    </source>
</evidence>
<evidence type="ECO:0000313" key="10">
    <source>
        <dbReference type="Proteomes" id="UP000241222"/>
    </source>
</evidence>
<organism evidence="9 10">
    <name type="scientific">Photobacterium lutimaris</name>
    <dbReference type="NCBI Taxonomy" id="388278"/>
    <lineage>
        <taxon>Bacteria</taxon>
        <taxon>Pseudomonadati</taxon>
        <taxon>Pseudomonadota</taxon>
        <taxon>Gammaproteobacteria</taxon>
        <taxon>Vibrionales</taxon>
        <taxon>Vibrionaceae</taxon>
        <taxon>Photobacterium</taxon>
    </lineage>
</organism>
<name>A0A2T3J5D0_9GAMM</name>
<comment type="cofactor">
    <cofactor evidence="2">
        <name>Mg(2+)</name>
        <dbReference type="ChEBI" id="CHEBI:18420"/>
    </cofactor>
</comment>
<evidence type="ECO:0000259" key="8">
    <source>
        <dbReference type="PROSITE" id="PS51462"/>
    </source>
</evidence>
<evidence type="ECO:0000256" key="3">
    <source>
        <dbReference type="ARBA" id="ARBA00007275"/>
    </source>
</evidence>
<dbReference type="GO" id="GO:0005829">
    <property type="term" value="C:cytosol"/>
    <property type="evidence" value="ECO:0007669"/>
    <property type="project" value="TreeGrafter"/>
</dbReference>
<dbReference type="EMBL" id="PYMH01000001">
    <property type="protein sequence ID" value="PSU36497.1"/>
    <property type="molecule type" value="Genomic_DNA"/>
</dbReference>
<dbReference type="Proteomes" id="UP000241222">
    <property type="component" value="Unassembled WGS sequence"/>
</dbReference>
<dbReference type="CDD" id="cd03424">
    <property type="entry name" value="NUDIX_ADPRase_Nudt5_UGPPase_Nudt14"/>
    <property type="match status" value="1"/>
</dbReference>
<evidence type="ECO:0000256" key="5">
    <source>
        <dbReference type="ARBA" id="ARBA00022801"/>
    </source>
</evidence>
<keyword evidence="5" id="KW-0378">Hydrolase</keyword>
<keyword evidence="10" id="KW-1185">Reference proteome</keyword>
<dbReference type="SUPFAM" id="SSF55811">
    <property type="entry name" value="Nudix"/>
    <property type="match status" value="1"/>
</dbReference>
<comment type="catalytic activity">
    <reaction evidence="1">
        <text>GDP-alpha-D-mannose + H2O = alpha-D-mannose 1-phosphate + GMP + 2 H(+)</text>
        <dbReference type="Rhea" id="RHEA:27978"/>
        <dbReference type="ChEBI" id="CHEBI:15377"/>
        <dbReference type="ChEBI" id="CHEBI:15378"/>
        <dbReference type="ChEBI" id="CHEBI:57527"/>
        <dbReference type="ChEBI" id="CHEBI:58115"/>
        <dbReference type="ChEBI" id="CHEBI:58409"/>
    </reaction>
</comment>
<reference evidence="9 10" key="1">
    <citation type="submission" date="2018-03" db="EMBL/GenBank/DDBJ databases">
        <title>Whole genome sequencing of Histamine producing bacteria.</title>
        <authorList>
            <person name="Butler K."/>
        </authorList>
    </citation>
    <scope>NUCLEOTIDE SEQUENCE [LARGE SCALE GENOMIC DNA]</scope>
    <source>
        <strain evidence="9 10">JCM 13586</strain>
    </source>
</reference>